<evidence type="ECO:0008006" key="3">
    <source>
        <dbReference type="Google" id="ProtNLM"/>
    </source>
</evidence>
<dbReference type="Proteomes" id="UP000065521">
    <property type="component" value="Unassembled WGS sequence"/>
</dbReference>
<evidence type="ECO:0000313" key="1">
    <source>
        <dbReference type="EMBL" id="KUZ79868.1"/>
    </source>
</evidence>
<dbReference type="AlphaFoldDB" id="A0A102N2W9"/>
<name>A0A102N2W9_9BURK</name>
<proteinExistence type="predicted"/>
<gene>
    <name evidence="1" type="ORF">WI38_02105</name>
</gene>
<sequence length="117" mass="12936">MSRDVFFLLEPGFADPKYPGRHFVCPHGLAIEGLLASAPDRAGRLDVRRVGFERPRHAVIDVLDVLDDAHRGLPVLVLGSVQPAPDDAQVLCAVRFVTDPRRILDLLAEHRGFPSLH</sequence>
<dbReference type="Pfam" id="PF11287">
    <property type="entry name" value="DUF3088"/>
    <property type="match status" value="1"/>
</dbReference>
<dbReference type="InterPro" id="IPR021439">
    <property type="entry name" value="DUF3088"/>
</dbReference>
<organism evidence="1 2">
    <name type="scientific">Burkholderia ubonensis</name>
    <dbReference type="NCBI Taxonomy" id="101571"/>
    <lineage>
        <taxon>Bacteria</taxon>
        <taxon>Pseudomonadati</taxon>
        <taxon>Pseudomonadota</taxon>
        <taxon>Betaproteobacteria</taxon>
        <taxon>Burkholderiales</taxon>
        <taxon>Burkholderiaceae</taxon>
        <taxon>Burkholderia</taxon>
        <taxon>Burkholderia cepacia complex</taxon>
    </lineage>
</organism>
<dbReference type="RefSeq" id="WP_059638636.1">
    <property type="nucleotide sequence ID" value="NZ_LOTK01000064.1"/>
</dbReference>
<reference evidence="1 2" key="1">
    <citation type="submission" date="2015-11" db="EMBL/GenBank/DDBJ databases">
        <title>Expanding the genomic diversity of Burkholderia species for the development of highly accurate diagnostics.</title>
        <authorList>
            <person name="Sahl J."/>
            <person name="Keim P."/>
            <person name="Wagner D."/>
        </authorList>
    </citation>
    <scope>NUCLEOTIDE SEQUENCE [LARGE SCALE GENOMIC DNA]</scope>
    <source>
        <strain evidence="1 2">RF32-BP4</strain>
    </source>
</reference>
<protein>
    <recommendedName>
        <fullName evidence="3">DUF3088 domain-containing protein</fullName>
    </recommendedName>
</protein>
<dbReference type="EMBL" id="LOTN01000084">
    <property type="protein sequence ID" value="KUZ79868.1"/>
    <property type="molecule type" value="Genomic_DNA"/>
</dbReference>
<evidence type="ECO:0000313" key="2">
    <source>
        <dbReference type="Proteomes" id="UP000065521"/>
    </source>
</evidence>
<accession>A0A102N2W9</accession>
<comment type="caution">
    <text evidence="1">The sequence shown here is derived from an EMBL/GenBank/DDBJ whole genome shotgun (WGS) entry which is preliminary data.</text>
</comment>